<dbReference type="EMBL" id="DS480395">
    <property type="protein sequence ID" value="EDO17991.1"/>
    <property type="molecule type" value="Genomic_DNA"/>
</dbReference>
<dbReference type="OMA" id="REMKGWF"/>
<evidence type="ECO:0000313" key="2">
    <source>
        <dbReference type="Proteomes" id="UP000000267"/>
    </source>
</evidence>
<accession>A7TIC5</accession>
<dbReference type="OrthoDB" id="4034942at2759"/>
<dbReference type="GO" id="GO:0008320">
    <property type="term" value="F:protein transmembrane transporter activity"/>
    <property type="evidence" value="ECO:0007669"/>
    <property type="project" value="EnsemblFungi"/>
</dbReference>
<dbReference type="GO" id="GO:0005778">
    <property type="term" value="C:peroxisomal membrane"/>
    <property type="evidence" value="ECO:0007669"/>
    <property type="project" value="EnsemblFungi"/>
</dbReference>
<dbReference type="PhylomeDB" id="A7TIC5"/>
<dbReference type="GO" id="GO:0016560">
    <property type="term" value="P:protein import into peroxisome matrix, docking"/>
    <property type="evidence" value="ECO:0007669"/>
    <property type="project" value="EnsemblFungi"/>
</dbReference>
<reference evidence="1 2" key="1">
    <citation type="journal article" date="2007" name="Proc. Natl. Acad. Sci. U.S.A.">
        <title>Independent sorting-out of thousands of duplicated gene pairs in two yeast species descended from a whole-genome duplication.</title>
        <authorList>
            <person name="Scannell D.R."/>
            <person name="Frank A.C."/>
            <person name="Conant G.C."/>
            <person name="Byrne K.P."/>
            <person name="Woolfit M."/>
            <person name="Wolfe K.H."/>
        </authorList>
    </citation>
    <scope>NUCLEOTIDE SEQUENCE [LARGE SCALE GENOMIC DNA]</scope>
    <source>
        <strain evidence="2">ATCC 22028 / DSM 70294 / BCRC 21397 / CBS 2163 / NBRC 10782 / NRRL Y-8283 / UCD 57-17</strain>
    </source>
</reference>
<dbReference type="GO" id="GO:1990429">
    <property type="term" value="C:peroxisomal importomer complex"/>
    <property type="evidence" value="ECO:0007669"/>
    <property type="project" value="EnsemblFungi"/>
</dbReference>
<gene>
    <name evidence="1" type="ORF">Kpol_1054p38</name>
</gene>
<dbReference type="FunCoup" id="A7TIC5">
    <property type="interactions" value="27"/>
</dbReference>
<dbReference type="STRING" id="436907.A7TIC5"/>
<dbReference type="eggNOG" id="ENOG502S4G6">
    <property type="taxonomic scope" value="Eukaryota"/>
</dbReference>
<proteinExistence type="predicted"/>
<dbReference type="RefSeq" id="XP_001645849.1">
    <property type="nucleotide sequence ID" value="XM_001645799.1"/>
</dbReference>
<protein>
    <submittedName>
        <fullName evidence="1">Uncharacterized protein</fullName>
    </submittedName>
</protein>
<dbReference type="Proteomes" id="UP000000267">
    <property type="component" value="Unassembled WGS sequence"/>
</dbReference>
<keyword evidence="2" id="KW-1185">Reference proteome</keyword>
<sequence>MSVDIKNWPNPVQVVRTTRPNPTIEAIRSIFYNSGFTVSVIYLLLEFIFKPSLERQYEQRVDLNGICLLQVRHLVVSLQKRLKTTPVSIIGFNETEATIEKSTQTGEDKRIIRDYDDPWEGINDNLEQCSFKLDLFNNDCGRPSIIVENFTDQTKVLTDQLNDYNQTNNKPKISHDITQGIREMKGWFVNGVIS</sequence>
<organism evidence="2">
    <name type="scientific">Vanderwaltozyma polyspora (strain ATCC 22028 / DSM 70294 / BCRC 21397 / CBS 2163 / NBRC 10782 / NRRL Y-8283 / UCD 57-17)</name>
    <name type="common">Kluyveromyces polysporus</name>
    <dbReference type="NCBI Taxonomy" id="436907"/>
    <lineage>
        <taxon>Eukaryota</taxon>
        <taxon>Fungi</taxon>
        <taxon>Dikarya</taxon>
        <taxon>Ascomycota</taxon>
        <taxon>Saccharomycotina</taxon>
        <taxon>Saccharomycetes</taxon>
        <taxon>Saccharomycetales</taxon>
        <taxon>Saccharomycetaceae</taxon>
        <taxon>Vanderwaltozyma</taxon>
    </lineage>
</organism>
<dbReference type="GeneID" id="5546255"/>
<dbReference type="HOGENOM" id="CLU_115007_0_0_1"/>
<dbReference type="AlphaFoldDB" id="A7TIC5"/>
<name>A7TIC5_VANPO</name>
<dbReference type="InParanoid" id="A7TIC5"/>
<dbReference type="KEGG" id="vpo:Kpol_1054p38"/>
<evidence type="ECO:0000313" key="1">
    <source>
        <dbReference type="EMBL" id="EDO17991.1"/>
    </source>
</evidence>